<accession>A0AA88N2S7</accession>
<dbReference type="PROSITE" id="PS50188">
    <property type="entry name" value="B302_SPRY"/>
    <property type="match status" value="1"/>
</dbReference>
<comment type="caution">
    <text evidence="8">The sequence shown here is derived from an EMBL/GenBank/DDBJ whole genome shotgun (WGS) entry which is preliminary data.</text>
</comment>
<feature type="region of interest" description="Disordered" evidence="5">
    <location>
        <begin position="157"/>
        <end position="178"/>
    </location>
</feature>
<dbReference type="EMBL" id="JAUPFM010000006">
    <property type="protein sequence ID" value="KAK2849000.1"/>
    <property type="molecule type" value="Genomic_DNA"/>
</dbReference>
<proteinExistence type="predicted"/>
<dbReference type="SUPFAM" id="SSF68906">
    <property type="entry name" value="SAP domain"/>
    <property type="match status" value="1"/>
</dbReference>
<evidence type="ECO:0000256" key="2">
    <source>
        <dbReference type="ARBA" id="ARBA00022481"/>
    </source>
</evidence>
<dbReference type="SUPFAM" id="SSF49899">
    <property type="entry name" value="Concanavalin A-like lectins/glucanases"/>
    <property type="match status" value="1"/>
</dbReference>
<dbReference type="GO" id="GO:0005634">
    <property type="term" value="C:nucleus"/>
    <property type="evidence" value="ECO:0007669"/>
    <property type="project" value="UniProtKB-SubCell"/>
</dbReference>
<evidence type="ECO:0000256" key="3">
    <source>
        <dbReference type="ARBA" id="ARBA00022553"/>
    </source>
</evidence>
<dbReference type="InterPro" id="IPR036361">
    <property type="entry name" value="SAP_dom_sf"/>
</dbReference>
<feature type="region of interest" description="Disordered" evidence="5">
    <location>
        <begin position="41"/>
        <end position="90"/>
    </location>
</feature>
<dbReference type="AlphaFoldDB" id="A0AA88N2S7"/>
<dbReference type="PROSITE" id="PS50800">
    <property type="entry name" value="SAP"/>
    <property type="match status" value="1"/>
</dbReference>
<feature type="compositionally biased region" description="Basic residues" evidence="5">
    <location>
        <begin position="571"/>
        <end position="584"/>
    </location>
</feature>
<keyword evidence="4" id="KW-0539">Nucleus</keyword>
<dbReference type="InterPro" id="IPR043136">
    <property type="entry name" value="B30.2/SPRY_sf"/>
</dbReference>
<dbReference type="CDD" id="cd12884">
    <property type="entry name" value="SPRY_hnRNP"/>
    <property type="match status" value="1"/>
</dbReference>
<dbReference type="PANTHER" id="PTHR12381">
    <property type="entry name" value="HETEROGENEOUS NUCLEAR RIBONUCLEOPROTEIN U FAMILY MEMBER"/>
    <property type="match status" value="1"/>
</dbReference>
<dbReference type="GO" id="GO:0000380">
    <property type="term" value="P:alternative mRNA splicing, via spliceosome"/>
    <property type="evidence" value="ECO:0007669"/>
    <property type="project" value="TreeGrafter"/>
</dbReference>
<comment type="subcellular location">
    <subcellularLocation>
        <location evidence="1">Nucleus</location>
    </subcellularLocation>
</comment>
<evidence type="ECO:0000313" key="8">
    <source>
        <dbReference type="EMBL" id="KAK2849000.1"/>
    </source>
</evidence>
<organism evidence="8 9">
    <name type="scientific">Channa striata</name>
    <name type="common">Snakehead murrel</name>
    <name type="synonym">Ophicephalus striatus</name>
    <dbReference type="NCBI Taxonomy" id="64152"/>
    <lineage>
        <taxon>Eukaryota</taxon>
        <taxon>Metazoa</taxon>
        <taxon>Chordata</taxon>
        <taxon>Craniata</taxon>
        <taxon>Vertebrata</taxon>
        <taxon>Euteleostomi</taxon>
        <taxon>Actinopterygii</taxon>
        <taxon>Neopterygii</taxon>
        <taxon>Teleostei</taxon>
        <taxon>Neoteleostei</taxon>
        <taxon>Acanthomorphata</taxon>
        <taxon>Anabantaria</taxon>
        <taxon>Anabantiformes</taxon>
        <taxon>Channoidei</taxon>
        <taxon>Channidae</taxon>
        <taxon>Channa</taxon>
    </lineage>
</organism>
<dbReference type="InterPro" id="IPR035778">
    <property type="entry name" value="SPRY_hnRNP_U"/>
</dbReference>
<reference evidence="8" key="1">
    <citation type="submission" date="2023-07" db="EMBL/GenBank/DDBJ databases">
        <title>Chromosome-level Genome Assembly of Striped Snakehead (Channa striata).</title>
        <authorList>
            <person name="Liu H."/>
        </authorList>
    </citation>
    <scope>NUCLEOTIDE SEQUENCE</scope>
    <source>
        <strain evidence="8">Gz</strain>
        <tissue evidence="8">Muscle</tissue>
    </source>
</reference>
<dbReference type="InterPro" id="IPR003877">
    <property type="entry name" value="SPRY_dom"/>
</dbReference>
<feature type="compositionally biased region" description="Low complexity" evidence="5">
    <location>
        <begin position="71"/>
        <end position="80"/>
    </location>
</feature>
<dbReference type="SMART" id="SM00513">
    <property type="entry name" value="SAP"/>
    <property type="match status" value="1"/>
</dbReference>
<dbReference type="InterPro" id="IPR003034">
    <property type="entry name" value="SAP_dom"/>
</dbReference>
<feature type="region of interest" description="Disordered" evidence="5">
    <location>
        <begin position="571"/>
        <end position="592"/>
    </location>
</feature>
<dbReference type="Gene3D" id="3.40.50.300">
    <property type="entry name" value="P-loop containing nucleotide triphosphate hydrolases"/>
    <property type="match status" value="1"/>
</dbReference>
<evidence type="ECO:0000256" key="4">
    <source>
        <dbReference type="ARBA" id="ARBA00023242"/>
    </source>
</evidence>
<dbReference type="Gene3D" id="2.60.120.920">
    <property type="match status" value="1"/>
</dbReference>
<dbReference type="Gene3D" id="1.10.720.30">
    <property type="entry name" value="SAP domain"/>
    <property type="match status" value="1"/>
</dbReference>
<name>A0AA88N2S7_CHASR</name>
<dbReference type="InterPro" id="IPR001870">
    <property type="entry name" value="B30.2/SPRY"/>
</dbReference>
<dbReference type="SUPFAM" id="SSF52540">
    <property type="entry name" value="P-loop containing nucleoside triphosphate hydrolases"/>
    <property type="match status" value="1"/>
</dbReference>
<dbReference type="Proteomes" id="UP001187415">
    <property type="component" value="Unassembled WGS sequence"/>
</dbReference>
<dbReference type="Pfam" id="PF00622">
    <property type="entry name" value="SPRY"/>
    <property type="match status" value="1"/>
</dbReference>
<keyword evidence="3" id="KW-0597">Phosphoprotein</keyword>
<evidence type="ECO:0000256" key="5">
    <source>
        <dbReference type="SAM" id="MobiDB-lite"/>
    </source>
</evidence>
<gene>
    <name evidence="8" type="ORF">Q5P01_008834</name>
</gene>
<keyword evidence="2" id="KW-0488">Methylation</keyword>
<feature type="compositionally biased region" description="Polar residues" evidence="5">
    <location>
        <begin position="58"/>
        <end position="70"/>
    </location>
</feature>
<feature type="domain" description="B30.2/SPRY" evidence="6">
    <location>
        <begin position="160"/>
        <end position="360"/>
    </location>
</feature>
<dbReference type="Pfam" id="PF13671">
    <property type="entry name" value="AAA_33"/>
    <property type="match status" value="1"/>
</dbReference>
<dbReference type="InterPro" id="IPR013320">
    <property type="entry name" value="ConA-like_dom_sf"/>
</dbReference>
<keyword evidence="9" id="KW-1185">Reference proteome</keyword>
<evidence type="ECO:0000313" key="9">
    <source>
        <dbReference type="Proteomes" id="UP001187415"/>
    </source>
</evidence>
<protein>
    <submittedName>
        <fullName evidence="8">Uncharacterized protein</fullName>
    </submittedName>
</protein>
<sequence length="642" mass="71938">MKLEEIKKLKVTELRSRLKEIDLDTRGLKAELVGRLWSALVSGPSGAGGETEVKVRSDSLSTPSIPTETGSAASSQSAEAGVTAPSKAQNCTREFSDTATQTDPDVTTPELVSQCVSDSVKRNPVAESGQDRRVVSTEGMGRGRAFYEFKEEIRYKRAKSPQPPLEREANAEEEEDDDKVRLDLYGSHLHFEVGSDGSCGQPRFWAQFPSLWSGCRLTHGVLQGRVGFEVRLESKLLPTELEKQGVMEPYCLRVGWSVANTSLLLGEEELSFAYDGRGKKVAGGKEEEFGEPLSVGDIVGCYAAFSTDDAIQLFFHKNGRFIGVAFSLDPTMLQGRPLFPHVLCKSCSVRFFLDPTAPPWYPCPPGFSLLAALPTRQRVSATLTPSSIAKCEVLLMVGLPGSGKSHWSRTHMKLHPEKQFRLLGTEELLACMISGGQRDSRLQQASQCLTHLIKIAARTPGNYILDQCNILFSARRYKLQLFEGFRRQVVVVFPSPDEWKSRLLQHQMSDGEQIPETALLKLQVSCSLPEQQTEPLDELQYVELPQEQAHILLQEYKDKARSLLPPLQKQVKKKPRFHKKRPHPHGPQPSHRIQWSGINAWNNIRPGVQPCSQQPKYWNMAYHNPGYYYSRDVGYSAYEGYW</sequence>
<evidence type="ECO:0000256" key="1">
    <source>
        <dbReference type="ARBA" id="ARBA00004123"/>
    </source>
</evidence>
<dbReference type="Pfam" id="PF02037">
    <property type="entry name" value="SAP"/>
    <property type="match status" value="1"/>
</dbReference>
<dbReference type="GO" id="GO:0003723">
    <property type="term" value="F:RNA binding"/>
    <property type="evidence" value="ECO:0007669"/>
    <property type="project" value="TreeGrafter"/>
</dbReference>
<dbReference type="SMART" id="SM00449">
    <property type="entry name" value="SPRY"/>
    <property type="match status" value="1"/>
</dbReference>
<dbReference type="InterPro" id="IPR027417">
    <property type="entry name" value="P-loop_NTPase"/>
</dbReference>
<evidence type="ECO:0000259" key="7">
    <source>
        <dbReference type="PROSITE" id="PS50800"/>
    </source>
</evidence>
<evidence type="ECO:0000259" key="6">
    <source>
        <dbReference type="PROSITE" id="PS50188"/>
    </source>
</evidence>
<feature type="region of interest" description="Disordered" evidence="5">
    <location>
        <begin position="116"/>
        <end position="137"/>
    </location>
</feature>
<feature type="domain" description="SAP" evidence="7">
    <location>
        <begin position="6"/>
        <end position="40"/>
    </location>
</feature>
<dbReference type="PANTHER" id="PTHR12381:SF66">
    <property type="entry name" value="HETEROGENEOUS NUCLEAR RIBONUCLEOPROTEIN U-LIKE PROTEIN 2"/>
    <property type="match status" value="1"/>
</dbReference>